<keyword evidence="2" id="KW-1185">Reference proteome</keyword>
<reference evidence="2" key="1">
    <citation type="journal article" date="2023" name="Nat. Plants">
        <title>Single-cell RNA sequencing provides a high-resolution roadmap for understanding the multicellular compartmentation of specialized metabolism.</title>
        <authorList>
            <person name="Sun S."/>
            <person name="Shen X."/>
            <person name="Li Y."/>
            <person name="Li Y."/>
            <person name="Wang S."/>
            <person name="Li R."/>
            <person name="Zhang H."/>
            <person name="Shen G."/>
            <person name="Guo B."/>
            <person name="Wei J."/>
            <person name="Xu J."/>
            <person name="St-Pierre B."/>
            <person name="Chen S."/>
            <person name="Sun C."/>
        </authorList>
    </citation>
    <scope>NUCLEOTIDE SEQUENCE [LARGE SCALE GENOMIC DNA]</scope>
</reference>
<evidence type="ECO:0000313" key="2">
    <source>
        <dbReference type="Proteomes" id="UP001060085"/>
    </source>
</evidence>
<protein>
    <submittedName>
        <fullName evidence="1">Uncharacterized protein</fullName>
    </submittedName>
</protein>
<dbReference type="Proteomes" id="UP001060085">
    <property type="component" value="Linkage Group LG03"/>
</dbReference>
<evidence type="ECO:0000313" key="1">
    <source>
        <dbReference type="EMBL" id="KAI5672515.1"/>
    </source>
</evidence>
<accession>A0ACC0BIK0</accession>
<comment type="caution">
    <text evidence="1">The sequence shown here is derived from an EMBL/GenBank/DDBJ whole genome shotgun (WGS) entry which is preliminary data.</text>
</comment>
<name>A0ACC0BIK0_CATRO</name>
<dbReference type="EMBL" id="CM044703">
    <property type="protein sequence ID" value="KAI5672515.1"/>
    <property type="molecule type" value="Genomic_DNA"/>
</dbReference>
<sequence length="286" mass="32132">MTLMAPQKRRDGEEQQSRKAKTEPTGDGRPPHYFPRLWRWVVCKEHTKSYYSFGPCQEHIAIAVEKIQKSNGSGSGLGREYSSRSRGGIAHVAYYGKSCAIAHSYTLDYFRALTEEDRVSGTIVIGPLVLEERTTMVTYDCEPHIISILIGKQKDSICPSQRQDVAELVMGSQPCQATTSSMLQQRAADCCGNGGWLHGLRRTVASDRGLRKPIDSYPYEIRDELRRWVKQTSEEDMSIKSHPIILERNASGFGTDHIKHLMYGLSTTCLGLNVGANMGKYRYIHA</sequence>
<proteinExistence type="predicted"/>
<organism evidence="1 2">
    <name type="scientific">Catharanthus roseus</name>
    <name type="common">Madagascar periwinkle</name>
    <name type="synonym">Vinca rosea</name>
    <dbReference type="NCBI Taxonomy" id="4058"/>
    <lineage>
        <taxon>Eukaryota</taxon>
        <taxon>Viridiplantae</taxon>
        <taxon>Streptophyta</taxon>
        <taxon>Embryophyta</taxon>
        <taxon>Tracheophyta</taxon>
        <taxon>Spermatophyta</taxon>
        <taxon>Magnoliopsida</taxon>
        <taxon>eudicotyledons</taxon>
        <taxon>Gunneridae</taxon>
        <taxon>Pentapetalae</taxon>
        <taxon>asterids</taxon>
        <taxon>lamiids</taxon>
        <taxon>Gentianales</taxon>
        <taxon>Apocynaceae</taxon>
        <taxon>Rauvolfioideae</taxon>
        <taxon>Vinceae</taxon>
        <taxon>Catharanthinae</taxon>
        <taxon>Catharanthus</taxon>
    </lineage>
</organism>
<gene>
    <name evidence="1" type="ORF">M9H77_12879</name>
</gene>